<reference evidence="1" key="1">
    <citation type="submission" date="2021-05" db="EMBL/GenBank/DDBJ databases">
        <authorList>
            <person name="Scholz U."/>
            <person name="Mascher M."/>
            <person name="Fiebig A."/>
        </authorList>
    </citation>
    <scope>NUCLEOTIDE SEQUENCE [LARGE SCALE GENOMIC DNA]</scope>
</reference>
<dbReference type="EnsemblPlants" id="AVESA.00010b.r2.7DG1336450.3">
    <property type="protein sequence ID" value="AVESA.00010b.r2.7DG1336450.3.CDS"/>
    <property type="gene ID" value="AVESA.00010b.r2.7DG1336450"/>
</dbReference>
<dbReference type="Proteomes" id="UP001732700">
    <property type="component" value="Chromosome 7D"/>
</dbReference>
<keyword evidence="2" id="KW-1185">Reference proteome</keyword>
<reference evidence="1" key="2">
    <citation type="submission" date="2025-09" db="UniProtKB">
        <authorList>
            <consortium name="EnsemblPlants"/>
        </authorList>
    </citation>
    <scope>IDENTIFICATION</scope>
</reference>
<sequence length="343" mass="38330">MESSSLSSPLPRVCVTGGGGFIASWLVKLVLSRGYAVHATVRDPGDPKNAFLKQLDGAPENLRLFKADMLDYDTVAAAFAGCEGVFHVATPVPERKLVDPEKEMMAPAIEGTRNVLKACSATNVQKLIQVPSLGVVVLNPTWPQDKIKDESCWSDREFCRENKIWYVLAKIEAEEIALEYGKKTGLHIVRICPSVVFGPLLQHVVPNTTSNVLLYIIKGGPDTMNNKFWPLVDVRDVADALLLLYNKAASSERYLCSLDQLDLKNLLQILKNMYPNYSYVDKMVDEDYRLEITSDKLKNLGWKPRKLEETLPDSIESYKEAGILQVSKPCRLPFLFHVSTAVE</sequence>
<protein>
    <submittedName>
        <fullName evidence="1">Uncharacterized protein</fullName>
    </submittedName>
</protein>
<evidence type="ECO:0000313" key="1">
    <source>
        <dbReference type="EnsemblPlants" id="AVESA.00010b.r2.7DG1336450.3.CDS"/>
    </source>
</evidence>
<name>A0ACD6A9W6_AVESA</name>
<organism evidence="1 2">
    <name type="scientific">Avena sativa</name>
    <name type="common">Oat</name>
    <dbReference type="NCBI Taxonomy" id="4498"/>
    <lineage>
        <taxon>Eukaryota</taxon>
        <taxon>Viridiplantae</taxon>
        <taxon>Streptophyta</taxon>
        <taxon>Embryophyta</taxon>
        <taxon>Tracheophyta</taxon>
        <taxon>Spermatophyta</taxon>
        <taxon>Magnoliopsida</taxon>
        <taxon>Liliopsida</taxon>
        <taxon>Poales</taxon>
        <taxon>Poaceae</taxon>
        <taxon>BOP clade</taxon>
        <taxon>Pooideae</taxon>
        <taxon>Poodae</taxon>
        <taxon>Poeae</taxon>
        <taxon>Poeae Chloroplast Group 1 (Aveneae type)</taxon>
        <taxon>Aveninae</taxon>
        <taxon>Avena</taxon>
    </lineage>
</organism>
<accession>A0ACD6A9W6</accession>
<evidence type="ECO:0000313" key="2">
    <source>
        <dbReference type="Proteomes" id="UP001732700"/>
    </source>
</evidence>
<proteinExistence type="predicted"/>